<keyword evidence="7" id="KW-0325">Glycoprotein</keyword>
<keyword evidence="4 8" id="KW-1133">Transmembrane helix</keyword>
<reference evidence="10 11" key="1">
    <citation type="submission" date="2024-05" db="EMBL/GenBank/DDBJ databases">
        <title>Genetic variation in Jamaican populations of the coffee berry borer (Hypothenemus hampei).</title>
        <authorList>
            <person name="Errbii M."/>
            <person name="Myrie A."/>
        </authorList>
    </citation>
    <scope>NUCLEOTIDE SEQUENCE [LARGE SCALE GENOMIC DNA]</scope>
    <source>
        <strain evidence="10">JA-Hopewell-2020-01-JO</strain>
        <tissue evidence="10">Whole body</tissue>
    </source>
</reference>
<evidence type="ECO:0000256" key="6">
    <source>
        <dbReference type="ARBA" id="ARBA00023170"/>
    </source>
</evidence>
<evidence type="ECO:0000256" key="3">
    <source>
        <dbReference type="ARBA" id="ARBA00022692"/>
    </source>
</evidence>
<evidence type="ECO:0000313" key="10">
    <source>
        <dbReference type="EMBL" id="KAL1494890.1"/>
    </source>
</evidence>
<comment type="caution">
    <text evidence="10">The sequence shown here is derived from an EMBL/GenBank/DDBJ whole genome shotgun (WGS) entry which is preliminary data.</text>
</comment>
<keyword evidence="2" id="KW-1003">Cell membrane</keyword>
<keyword evidence="5 8" id="KW-0472">Membrane</keyword>
<keyword evidence="6" id="KW-0675">Receptor</keyword>
<comment type="subcellular location">
    <subcellularLocation>
        <location evidence="1">Cell membrane</location>
        <topology evidence="1">Multi-pass membrane protein</topology>
    </subcellularLocation>
</comment>
<evidence type="ECO:0000256" key="5">
    <source>
        <dbReference type="ARBA" id="ARBA00023136"/>
    </source>
</evidence>
<protein>
    <submittedName>
        <fullName evidence="10">Uncharacterized protein</fullName>
    </submittedName>
</protein>
<evidence type="ECO:0000313" key="11">
    <source>
        <dbReference type="Proteomes" id="UP001566132"/>
    </source>
</evidence>
<name>A0ABD1EMJ6_HYPHA</name>
<dbReference type="SUPFAM" id="SSF53850">
    <property type="entry name" value="Periplasmic binding protein-like II"/>
    <property type="match status" value="1"/>
</dbReference>
<dbReference type="InterPro" id="IPR052192">
    <property type="entry name" value="Insect_Ionotropic_Sensory_Rcpt"/>
</dbReference>
<keyword evidence="3 8" id="KW-0812">Transmembrane</keyword>
<dbReference type="PANTHER" id="PTHR42643">
    <property type="entry name" value="IONOTROPIC RECEPTOR 20A-RELATED"/>
    <property type="match status" value="1"/>
</dbReference>
<dbReference type="Proteomes" id="UP001566132">
    <property type="component" value="Unassembled WGS sequence"/>
</dbReference>
<keyword evidence="9" id="KW-0732">Signal</keyword>
<proteinExistence type="predicted"/>
<gene>
    <name evidence="10" type="ORF">ABEB36_010405</name>
</gene>
<feature type="transmembrane region" description="Helical" evidence="8">
    <location>
        <begin position="552"/>
        <end position="575"/>
    </location>
</feature>
<feature type="chain" id="PRO_5044858164" evidence="9">
    <location>
        <begin position="19"/>
        <end position="593"/>
    </location>
</feature>
<dbReference type="PANTHER" id="PTHR42643:SF33">
    <property type="entry name" value="GLUTAMATE RECEPTOR 2-LIKE PROTEIN"/>
    <property type="match status" value="1"/>
</dbReference>
<evidence type="ECO:0000256" key="2">
    <source>
        <dbReference type="ARBA" id="ARBA00022475"/>
    </source>
</evidence>
<evidence type="ECO:0000256" key="4">
    <source>
        <dbReference type="ARBA" id="ARBA00022989"/>
    </source>
</evidence>
<evidence type="ECO:0000256" key="7">
    <source>
        <dbReference type="ARBA" id="ARBA00023180"/>
    </source>
</evidence>
<feature type="transmembrane region" description="Helical" evidence="8">
    <location>
        <begin position="288"/>
        <end position="307"/>
    </location>
</feature>
<dbReference type="Gene3D" id="1.10.287.70">
    <property type="match status" value="1"/>
</dbReference>
<sequence>MKLNVLFVLFFYPLMVFSKWKIPFLKDYFKINRADNIVEAHLCWNKDKHFLKYPIKWLIFGNMTTLKNSKYDIPVNSYIMVVEPGISTESLLISSLYNLKDKSKYFVNTVALWKAQDGFLYFHTIIPSRDRWNFHGMPMTVSYVITDNRSSSDSNIYDNRYKLLDKTTVINLVLYNHFVDIWNMTHKKIYRSDWGLQFDPIKHFYSGMMGDIYNNHADVAGCKRKYLRNLYIFQFLLLGTIQYTPSDRLKYFKYLVSTTRHIQVCIIYRAPPLAYSENLFVIPFDDQVWIGCGIILTACCIVIWLIMRWESNVRNFKANRHESLENAPSFLDIVMMNIGALCQMDYFNEPRSIAGKIAIFSLLFSFSYIYTAFCARIVILLQSTAGNFRDFSDALYEANMGFGVEKTPYNVYYFTVPNPRINEEWRRRIYETKLAPDGKPPIFYSSAEGMKLVQNSFFAFHVEQTTAGDLISATFTEQEKCSTRKIPSLFQGDVPYIACNKNSTLIEFFMIGFFRLFETGVFERESRRRYLKLPKCLGNKGNFFSVGLIECYFAFTIFLIGLALSLLTFILEIIISKTMMGKLLLRHFHDKRI</sequence>
<dbReference type="EMBL" id="JBDJPC010000007">
    <property type="protein sequence ID" value="KAL1494890.1"/>
    <property type="molecule type" value="Genomic_DNA"/>
</dbReference>
<feature type="transmembrane region" description="Helical" evidence="8">
    <location>
        <begin position="353"/>
        <end position="373"/>
    </location>
</feature>
<evidence type="ECO:0000256" key="8">
    <source>
        <dbReference type="SAM" id="Phobius"/>
    </source>
</evidence>
<accession>A0ABD1EMJ6</accession>
<feature type="signal peptide" evidence="9">
    <location>
        <begin position="1"/>
        <end position="18"/>
    </location>
</feature>
<evidence type="ECO:0000256" key="9">
    <source>
        <dbReference type="SAM" id="SignalP"/>
    </source>
</evidence>
<dbReference type="AlphaFoldDB" id="A0ABD1EMJ6"/>
<dbReference type="GO" id="GO:0005886">
    <property type="term" value="C:plasma membrane"/>
    <property type="evidence" value="ECO:0007669"/>
    <property type="project" value="UniProtKB-SubCell"/>
</dbReference>
<evidence type="ECO:0000256" key="1">
    <source>
        <dbReference type="ARBA" id="ARBA00004651"/>
    </source>
</evidence>
<organism evidence="10 11">
    <name type="scientific">Hypothenemus hampei</name>
    <name type="common">Coffee berry borer</name>
    <dbReference type="NCBI Taxonomy" id="57062"/>
    <lineage>
        <taxon>Eukaryota</taxon>
        <taxon>Metazoa</taxon>
        <taxon>Ecdysozoa</taxon>
        <taxon>Arthropoda</taxon>
        <taxon>Hexapoda</taxon>
        <taxon>Insecta</taxon>
        <taxon>Pterygota</taxon>
        <taxon>Neoptera</taxon>
        <taxon>Endopterygota</taxon>
        <taxon>Coleoptera</taxon>
        <taxon>Polyphaga</taxon>
        <taxon>Cucujiformia</taxon>
        <taxon>Curculionidae</taxon>
        <taxon>Scolytinae</taxon>
        <taxon>Hypothenemus</taxon>
    </lineage>
</organism>
<keyword evidence="11" id="KW-1185">Reference proteome</keyword>